<dbReference type="SMART" id="SM00260">
    <property type="entry name" value="CheW"/>
    <property type="match status" value="1"/>
</dbReference>
<dbReference type="InterPro" id="IPR005467">
    <property type="entry name" value="His_kinase_dom"/>
</dbReference>
<dbReference type="CDD" id="cd00731">
    <property type="entry name" value="CheA_reg"/>
    <property type="match status" value="1"/>
</dbReference>
<accession>A0ABS8W8A5</accession>
<evidence type="ECO:0000256" key="3">
    <source>
        <dbReference type="ARBA" id="ARBA00021495"/>
    </source>
</evidence>
<dbReference type="Pfam" id="PF01627">
    <property type="entry name" value="Hpt"/>
    <property type="match status" value="1"/>
</dbReference>
<dbReference type="PROSITE" id="PS50851">
    <property type="entry name" value="CHEW"/>
    <property type="match status" value="1"/>
</dbReference>
<dbReference type="InterPro" id="IPR036061">
    <property type="entry name" value="CheW-like_dom_sf"/>
</dbReference>
<dbReference type="PANTHER" id="PTHR43395">
    <property type="entry name" value="SENSOR HISTIDINE KINASE CHEA"/>
    <property type="match status" value="1"/>
</dbReference>
<sequence>MLDDTKKIFIQESEELLEQMENALLEMEQVPDDAEHLNSVFRAIHTIKGAAGIFGFDAIVAFTHPVESVMDNVRNGIRLVDPDLVALLLKCKDHTANLVESISDGQEDISEALLEAGQTLLDELNPEQKSGALDVVKNKRENIEVSDRKNASDDNWVISLDFKSDALRNGLDPLSFINYLKRMGEIVEIITFTHDFPCWEDMEPESCYLSFRIALLSSASKEEIKSVFEFAMDDCELRIIPPRSELEKYLALLEELTGEELNKLGELLIQVGALTEQELSNALQVQSSVLSDDAATQEVKPLGEILVEQHVVSKGVVDKAVEKQESIREKIAQETQYIRVDADRLGQLINLVGELVISNAAVKLLVEKHDLADVQEVVNGVEGLVENIRDHALQLRMVQIGDTFSRFRRVVRDVSKDLNKDVELVITGGEAELDKTVVEKINDPLTHLVRNSLDHGFETPEERVAQGKPKKGVLRLNALHDSGHIVIQIADDGAGLDTKKIRKKAEEKGLIYAGQELSHREILRLIFEPGLTTKDTASNISGRGVGMDVVKRNIDALRGSIEVDSERGKGTLVTIHLPLTLAIIEGFMVGVEKERFVIPLSMVEECVEMDTNEWHLDKNSHYVNLRGQVMPYIKLSEFFGVNYQHGRRGRESLVVVRVGRAKAGIVVDRLFGELQTVIKPLGKVFQGLKGVSGATVLGSGDIALILDVQGLIGLASAKASDVKTLESV</sequence>
<dbReference type="InterPro" id="IPR037006">
    <property type="entry name" value="CheA-like_homodim_sf"/>
</dbReference>
<evidence type="ECO:0000313" key="17">
    <source>
        <dbReference type="Proteomes" id="UP001201273"/>
    </source>
</evidence>
<dbReference type="Gene3D" id="1.20.120.160">
    <property type="entry name" value="HPT domain"/>
    <property type="match status" value="1"/>
</dbReference>
<dbReference type="Pfam" id="PF02518">
    <property type="entry name" value="HATPase_c"/>
    <property type="match status" value="1"/>
</dbReference>
<evidence type="ECO:0000256" key="7">
    <source>
        <dbReference type="ARBA" id="ARBA00022741"/>
    </source>
</evidence>
<keyword evidence="6" id="KW-0808">Transferase</keyword>
<dbReference type="InterPro" id="IPR002545">
    <property type="entry name" value="CheW-lke_dom"/>
</dbReference>
<keyword evidence="9" id="KW-0067">ATP-binding</keyword>
<comment type="caution">
    <text evidence="16">The sequence shown here is derived from an EMBL/GenBank/DDBJ whole genome shotgun (WGS) entry which is preliminary data.</text>
</comment>
<dbReference type="Gene3D" id="1.10.287.560">
    <property type="entry name" value="Histidine kinase CheA-like, homodimeric domain"/>
    <property type="match status" value="1"/>
</dbReference>
<dbReference type="SMART" id="SM00073">
    <property type="entry name" value="HPT"/>
    <property type="match status" value="1"/>
</dbReference>
<dbReference type="EMBL" id="JAIMJA010000003">
    <property type="protein sequence ID" value="MCE2593991.1"/>
    <property type="molecule type" value="Genomic_DNA"/>
</dbReference>
<dbReference type="InterPro" id="IPR036097">
    <property type="entry name" value="HisK_dim/P_sf"/>
</dbReference>
<evidence type="ECO:0000256" key="5">
    <source>
        <dbReference type="ARBA" id="ARBA00022553"/>
    </source>
</evidence>
<dbReference type="InterPro" id="IPR036890">
    <property type="entry name" value="HATPase_C_sf"/>
</dbReference>
<evidence type="ECO:0000256" key="12">
    <source>
        <dbReference type="PROSITE-ProRule" id="PRU00110"/>
    </source>
</evidence>
<dbReference type="PROSITE" id="PS50109">
    <property type="entry name" value="HIS_KIN"/>
    <property type="match status" value="1"/>
</dbReference>
<dbReference type="PROSITE" id="PS50894">
    <property type="entry name" value="HPT"/>
    <property type="match status" value="1"/>
</dbReference>
<feature type="domain" description="CheW-like" evidence="14">
    <location>
        <begin position="583"/>
        <end position="717"/>
    </location>
</feature>
<dbReference type="CDD" id="cd00088">
    <property type="entry name" value="HPT"/>
    <property type="match status" value="1"/>
</dbReference>
<reference evidence="16 17" key="1">
    <citation type="journal article" date="2022" name="Environ. Microbiol. Rep.">
        <title>Eco-phylogenetic analyses reveal divergent evolution of vitamin B12 metabolism in the marine bacterial family 'Psychromonadaceae'.</title>
        <authorList>
            <person name="Jin X."/>
            <person name="Yang Y."/>
            <person name="Cao H."/>
            <person name="Gao B."/>
            <person name="Zhao Z."/>
        </authorList>
    </citation>
    <scope>NUCLEOTIDE SEQUENCE [LARGE SCALE GENOMIC DNA]</scope>
    <source>
        <strain evidence="16 17">MKS20</strain>
    </source>
</reference>
<dbReference type="RefSeq" id="WP_233051571.1">
    <property type="nucleotide sequence ID" value="NZ_JAIMJA010000003.1"/>
</dbReference>
<evidence type="ECO:0000259" key="13">
    <source>
        <dbReference type="PROSITE" id="PS50109"/>
    </source>
</evidence>
<name>A0ABS8W8A5_9GAMM</name>
<dbReference type="InterPro" id="IPR004105">
    <property type="entry name" value="CheA-like_dim"/>
</dbReference>
<keyword evidence="8" id="KW-0418">Kinase</keyword>
<dbReference type="CDD" id="cd16916">
    <property type="entry name" value="HATPase_CheA-like"/>
    <property type="match status" value="1"/>
</dbReference>
<dbReference type="Proteomes" id="UP001201273">
    <property type="component" value="Unassembled WGS sequence"/>
</dbReference>
<dbReference type="Gene3D" id="2.30.30.40">
    <property type="entry name" value="SH3 Domains"/>
    <property type="match status" value="1"/>
</dbReference>
<dbReference type="SUPFAM" id="SSF47384">
    <property type="entry name" value="Homodimeric domain of signal transducing histidine kinase"/>
    <property type="match status" value="1"/>
</dbReference>
<dbReference type="PRINTS" id="PR00344">
    <property type="entry name" value="BCTRLSENSOR"/>
</dbReference>
<feature type="domain" description="Histidine kinase" evidence="13">
    <location>
        <begin position="381"/>
        <end position="581"/>
    </location>
</feature>
<dbReference type="InterPro" id="IPR008207">
    <property type="entry name" value="Sig_transdc_His_kin_Hpt_dom"/>
</dbReference>
<evidence type="ECO:0000259" key="14">
    <source>
        <dbReference type="PROSITE" id="PS50851"/>
    </source>
</evidence>
<keyword evidence="4" id="KW-0145">Chemotaxis</keyword>
<dbReference type="EC" id="2.7.13.3" evidence="2"/>
<keyword evidence="10" id="KW-0902">Two-component regulatory system</keyword>
<dbReference type="SUPFAM" id="SSF55874">
    <property type="entry name" value="ATPase domain of HSP90 chaperone/DNA topoisomerase II/histidine kinase"/>
    <property type="match status" value="1"/>
</dbReference>
<evidence type="ECO:0000256" key="9">
    <source>
        <dbReference type="ARBA" id="ARBA00022840"/>
    </source>
</evidence>
<dbReference type="SUPFAM" id="SSF47226">
    <property type="entry name" value="Histidine-containing phosphotransfer domain, HPT domain"/>
    <property type="match status" value="1"/>
</dbReference>
<evidence type="ECO:0000313" key="16">
    <source>
        <dbReference type="EMBL" id="MCE2593991.1"/>
    </source>
</evidence>
<dbReference type="SUPFAM" id="SSF50341">
    <property type="entry name" value="CheW-like"/>
    <property type="match status" value="1"/>
</dbReference>
<dbReference type="InterPro" id="IPR004358">
    <property type="entry name" value="Sig_transdc_His_kin-like_C"/>
</dbReference>
<feature type="domain" description="HPt" evidence="15">
    <location>
        <begin position="1"/>
        <end position="102"/>
    </location>
</feature>
<keyword evidence="5 12" id="KW-0597">Phosphoprotein</keyword>
<dbReference type="InterPro" id="IPR003594">
    <property type="entry name" value="HATPase_dom"/>
</dbReference>
<comment type="catalytic activity">
    <reaction evidence="1">
        <text>ATP + protein L-histidine = ADP + protein N-phospho-L-histidine.</text>
        <dbReference type="EC" id="2.7.13.3"/>
    </reaction>
</comment>
<dbReference type="Pfam" id="PF02895">
    <property type="entry name" value="H-kinase_dim"/>
    <property type="match status" value="1"/>
</dbReference>
<dbReference type="SMART" id="SM00387">
    <property type="entry name" value="HATPase_c"/>
    <property type="match status" value="1"/>
</dbReference>
<evidence type="ECO:0000256" key="2">
    <source>
        <dbReference type="ARBA" id="ARBA00012438"/>
    </source>
</evidence>
<organism evidence="16 17">
    <name type="scientific">Motilimonas cestriensis</name>
    <dbReference type="NCBI Taxonomy" id="2742685"/>
    <lineage>
        <taxon>Bacteria</taxon>
        <taxon>Pseudomonadati</taxon>
        <taxon>Pseudomonadota</taxon>
        <taxon>Gammaproteobacteria</taxon>
        <taxon>Alteromonadales</taxon>
        <taxon>Alteromonadales genera incertae sedis</taxon>
        <taxon>Motilimonas</taxon>
    </lineage>
</organism>
<protein>
    <recommendedName>
        <fullName evidence="3">Chemotaxis protein CheA</fullName>
        <ecNumber evidence="2">2.7.13.3</ecNumber>
    </recommendedName>
</protein>
<keyword evidence="7" id="KW-0547">Nucleotide-binding</keyword>
<dbReference type="InterPro" id="IPR051315">
    <property type="entry name" value="Bact_Chemotaxis_CheA"/>
</dbReference>
<dbReference type="SMART" id="SM01231">
    <property type="entry name" value="H-kinase_dim"/>
    <property type="match status" value="1"/>
</dbReference>
<dbReference type="Gene3D" id="3.30.565.10">
    <property type="entry name" value="Histidine kinase-like ATPase, C-terminal domain"/>
    <property type="match status" value="1"/>
</dbReference>
<evidence type="ECO:0000256" key="11">
    <source>
        <dbReference type="ARBA" id="ARBA00035100"/>
    </source>
</evidence>
<evidence type="ECO:0000256" key="6">
    <source>
        <dbReference type="ARBA" id="ARBA00022679"/>
    </source>
</evidence>
<keyword evidence="17" id="KW-1185">Reference proteome</keyword>
<dbReference type="PANTHER" id="PTHR43395:SF10">
    <property type="entry name" value="CHEMOTAXIS PROTEIN CHEA"/>
    <property type="match status" value="1"/>
</dbReference>
<proteinExistence type="predicted"/>
<comment type="function">
    <text evidence="11">Involved in the transmission of sensory signals from the chemoreceptors to the flagellar motors. CheA is autophosphorylated; it can transfer its phosphate group to either CheB or CheY.</text>
</comment>
<dbReference type="Pfam" id="PF01584">
    <property type="entry name" value="CheW"/>
    <property type="match status" value="1"/>
</dbReference>
<evidence type="ECO:0000256" key="1">
    <source>
        <dbReference type="ARBA" id="ARBA00000085"/>
    </source>
</evidence>
<evidence type="ECO:0000256" key="10">
    <source>
        <dbReference type="ARBA" id="ARBA00023012"/>
    </source>
</evidence>
<gene>
    <name evidence="16" type="ORF">K6Y31_04075</name>
</gene>
<evidence type="ECO:0000256" key="4">
    <source>
        <dbReference type="ARBA" id="ARBA00022500"/>
    </source>
</evidence>
<evidence type="ECO:0000256" key="8">
    <source>
        <dbReference type="ARBA" id="ARBA00022777"/>
    </source>
</evidence>
<evidence type="ECO:0000259" key="15">
    <source>
        <dbReference type="PROSITE" id="PS50894"/>
    </source>
</evidence>
<dbReference type="InterPro" id="IPR036641">
    <property type="entry name" value="HPT_dom_sf"/>
</dbReference>
<feature type="modified residue" description="Phosphohistidine" evidence="12">
    <location>
        <position position="45"/>
    </location>
</feature>